<dbReference type="InterPro" id="IPR013780">
    <property type="entry name" value="Glyco_hydro_b"/>
</dbReference>
<keyword evidence="3" id="KW-0326">Glycosidase</keyword>
<dbReference type="InterPro" id="IPR045857">
    <property type="entry name" value="O16G_dom_2"/>
</dbReference>
<proteinExistence type="inferred from homology"/>
<dbReference type="Gene3D" id="3.20.20.80">
    <property type="entry name" value="Glycosidases"/>
    <property type="match status" value="1"/>
</dbReference>
<sequence>MNERNSVSKVKEPWWKDAVIYQIYPKSFQDSNGDGVGDLQGIISRLDYLQQLGVDAIWLCPVYKSPGIDNGYDIADYEQIDPKYGTMADMEELIAKGKKRGIRIVMDLVVNHTSDQHPWFVEARKHPDSPEHDYYVWRERPNDLKSAFSGSAWEYDEQVGQYYLHLFAKQQPDLNWTNPALRDKIYKMMNFWIAKGIGGFRMDVIELIGKQPDAGVTANGPKLHDYLQEMHRETFGEEDFLTVGETWGATLDNAPLYSDPDRKELSMVFQFEFTNLDKQAGKEKWDTRPVDPGELKQVLAKWQRLDFKHAWNSLFWDNHDLPRIVSRFGNDGKYRVESAKMLAMILHCLRGTPYIYEGEEIGMTNRHVDTIDEVADIESVRMYNERVAAGADPKQVIASINSQGRDNARTPMQWDDSQNAGFSSAKPWLAVNPNYAAINVKAALADPDSIFYVYQKLIALRHHDRILVDGDFSLLDTSAGVMAYKRILGDEQLLVVGNLTDQEQVLDLPDQIASVLVANAPVPKSLTKAVLSPYQAFVARIA</sequence>
<name>A0A6A8MDW6_9LACO</name>
<dbReference type="RefSeq" id="WP_154548285.1">
    <property type="nucleotide sequence ID" value="NZ_VUMX01000010.1"/>
</dbReference>
<dbReference type="CDD" id="cd11333">
    <property type="entry name" value="AmyAc_SI_OligoGlu_DGase"/>
    <property type="match status" value="1"/>
</dbReference>
<evidence type="ECO:0000313" key="5">
    <source>
        <dbReference type="EMBL" id="MST86975.1"/>
    </source>
</evidence>
<dbReference type="FunFam" id="3.20.20.80:FF:000064">
    <property type="entry name" value="Oligo-1,6-glucosidase"/>
    <property type="match status" value="2"/>
</dbReference>
<evidence type="ECO:0000313" key="6">
    <source>
        <dbReference type="Proteomes" id="UP000438120"/>
    </source>
</evidence>
<dbReference type="EMBL" id="VUMX01000010">
    <property type="protein sequence ID" value="MST86975.1"/>
    <property type="molecule type" value="Genomic_DNA"/>
</dbReference>
<accession>A0A6A8MDW6</accession>
<evidence type="ECO:0000256" key="3">
    <source>
        <dbReference type="ARBA" id="ARBA00023295"/>
    </source>
</evidence>
<dbReference type="SUPFAM" id="SSF51011">
    <property type="entry name" value="Glycosyl hydrolase domain"/>
    <property type="match status" value="1"/>
</dbReference>
<comment type="similarity">
    <text evidence="1">Belongs to the glycosyl hydrolase 13 family.</text>
</comment>
<dbReference type="OrthoDB" id="9805159at2"/>
<evidence type="ECO:0000256" key="2">
    <source>
        <dbReference type="ARBA" id="ARBA00022801"/>
    </source>
</evidence>
<gene>
    <name evidence="5" type="ORF">FYJ62_04825</name>
</gene>
<dbReference type="FunFam" id="3.90.400.10:FF:000002">
    <property type="entry name" value="Sucrose isomerase"/>
    <property type="match status" value="1"/>
</dbReference>
<dbReference type="Pfam" id="PF23915">
    <property type="entry name" value="SusG_C"/>
    <property type="match status" value="1"/>
</dbReference>
<reference evidence="5 6" key="1">
    <citation type="submission" date="2019-08" db="EMBL/GenBank/DDBJ databases">
        <title>In-depth cultivation of the pig gut microbiome towards novel bacterial diversity and tailored functional studies.</title>
        <authorList>
            <person name="Wylensek D."/>
            <person name="Hitch T.C.A."/>
            <person name="Clavel T."/>
        </authorList>
    </citation>
    <scope>NUCLEOTIDE SEQUENCE [LARGE SCALE GENOMIC DNA]</scope>
    <source>
        <strain evidence="5 6">Bifido-178-WT-2B</strain>
    </source>
</reference>
<dbReference type="InterPro" id="IPR056300">
    <property type="entry name" value="SusG-like_C"/>
</dbReference>
<evidence type="ECO:0000259" key="4">
    <source>
        <dbReference type="SMART" id="SM00642"/>
    </source>
</evidence>
<dbReference type="GO" id="GO:0004556">
    <property type="term" value="F:alpha-amylase activity"/>
    <property type="evidence" value="ECO:0007669"/>
    <property type="project" value="TreeGrafter"/>
</dbReference>
<protein>
    <submittedName>
        <fullName evidence="5">Alpha-glucosidase</fullName>
    </submittedName>
</protein>
<dbReference type="PANTHER" id="PTHR10357">
    <property type="entry name" value="ALPHA-AMYLASE FAMILY MEMBER"/>
    <property type="match status" value="1"/>
</dbReference>
<dbReference type="AlphaFoldDB" id="A0A6A8MDW6"/>
<dbReference type="InterPro" id="IPR017853">
    <property type="entry name" value="GH"/>
</dbReference>
<comment type="caution">
    <text evidence="5">The sequence shown here is derived from an EMBL/GenBank/DDBJ whole genome shotgun (WGS) entry which is preliminary data.</text>
</comment>
<dbReference type="Gene3D" id="3.90.400.10">
    <property type="entry name" value="Oligo-1,6-glucosidase, Domain 2"/>
    <property type="match status" value="1"/>
</dbReference>
<evidence type="ECO:0000256" key="1">
    <source>
        <dbReference type="ARBA" id="ARBA00008061"/>
    </source>
</evidence>
<dbReference type="Pfam" id="PF00128">
    <property type="entry name" value="Alpha-amylase"/>
    <property type="match status" value="1"/>
</dbReference>
<organism evidence="5 6">
    <name type="scientific">Lactobacillus porci</name>
    <dbReference type="NCBI Taxonomy" id="2012477"/>
    <lineage>
        <taxon>Bacteria</taxon>
        <taxon>Bacillati</taxon>
        <taxon>Bacillota</taxon>
        <taxon>Bacilli</taxon>
        <taxon>Lactobacillales</taxon>
        <taxon>Lactobacillaceae</taxon>
        <taxon>Lactobacillus</taxon>
    </lineage>
</organism>
<feature type="domain" description="Glycosyl hydrolase family 13 catalytic" evidence="4">
    <location>
        <begin position="22"/>
        <end position="409"/>
    </location>
</feature>
<dbReference type="PANTHER" id="PTHR10357:SF179">
    <property type="entry name" value="NEUTRAL AND BASIC AMINO ACID TRANSPORT PROTEIN RBAT"/>
    <property type="match status" value="1"/>
</dbReference>
<dbReference type="GO" id="GO:0009313">
    <property type="term" value="P:oligosaccharide catabolic process"/>
    <property type="evidence" value="ECO:0007669"/>
    <property type="project" value="TreeGrafter"/>
</dbReference>
<dbReference type="Proteomes" id="UP000438120">
    <property type="component" value="Unassembled WGS sequence"/>
</dbReference>
<keyword evidence="2" id="KW-0378">Hydrolase</keyword>
<dbReference type="SMART" id="SM00642">
    <property type="entry name" value="Aamy"/>
    <property type="match status" value="1"/>
</dbReference>
<dbReference type="NCBIfam" id="NF008183">
    <property type="entry name" value="PRK10933.1"/>
    <property type="match status" value="1"/>
</dbReference>
<dbReference type="Gene3D" id="2.60.40.1180">
    <property type="entry name" value="Golgi alpha-mannosidase II"/>
    <property type="match status" value="1"/>
</dbReference>
<dbReference type="SUPFAM" id="SSF51445">
    <property type="entry name" value="(Trans)glycosidases"/>
    <property type="match status" value="1"/>
</dbReference>
<dbReference type="InterPro" id="IPR006047">
    <property type="entry name" value="GH13_cat_dom"/>
</dbReference>
<keyword evidence="6" id="KW-1185">Reference proteome</keyword>